<protein>
    <submittedName>
        <fullName evidence="3">Membrane protein YccC</fullName>
    </submittedName>
</protein>
<reference evidence="3 4" key="1">
    <citation type="submission" date="2024-06" db="EMBL/GenBank/DDBJ databases">
        <title>Genomic Encyclopedia of Type Strains, Phase IV (KMG-IV): sequencing the most valuable type-strain genomes for metagenomic binning, comparative biology and taxonomic classification.</title>
        <authorList>
            <person name="Goeker M."/>
        </authorList>
    </citation>
    <scope>NUCLEOTIDE SEQUENCE [LARGE SCALE GENOMIC DNA]</scope>
    <source>
        <strain evidence="3 4">DSM 105042</strain>
    </source>
</reference>
<evidence type="ECO:0000256" key="1">
    <source>
        <dbReference type="SAM" id="MobiDB-lite"/>
    </source>
</evidence>
<accession>A0ABV2H4M7</accession>
<sequence>MTLISSMSACLSYGLLAVTMLILAPGSEPYEGALLKAVEIGVGCLSGVAVTALLFPRRAHREADHHLAKVARSCAPILEESLKSIETQELKDLQSAHDHVEQQLQLARASSLQSRPHLRSPSNVHRLRDELRRKLERLWYTLALVDRLRDAFASSPPPPEVKQASEAARRAMTERLNRIADLLEGQQVKKKNLAERDRVEPGVSGRRNDSGSFLFSFACGEIEAAIDDVVETGPGSSTTDDRSVSLAKMTKSPPARQSLKWKSRLGKAAL</sequence>
<evidence type="ECO:0000313" key="3">
    <source>
        <dbReference type="EMBL" id="MET3585491.1"/>
    </source>
</evidence>
<keyword evidence="2" id="KW-0472">Membrane</keyword>
<proteinExistence type="predicted"/>
<gene>
    <name evidence="3" type="ORF">ABID21_001600</name>
</gene>
<comment type="caution">
    <text evidence="3">The sequence shown here is derived from an EMBL/GenBank/DDBJ whole genome shotgun (WGS) entry which is preliminary data.</text>
</comment>
<keyword evidence="2" id="KW-0812">Transmembrane</keyword>
<keyword evidence="4" id="KW-1185">Reference proteome</keyword>
<organism evidence="3 4">
    <name type="scientific">Pseudorhizobium tarimense</name>
    <dbReference type="NCBI Taxonomy" id="1079109"/>
    <lineage>
        <taxon>Bacteria</taxon>
        <taxon>Pseudomonadati</taxon>
        <taxon>Pseudomonadota</taxon>
        <taxon>Alphaproteobacteria</taxon>
        <taxon>Hyphomicrobiales</taxon>
        <taxon>Rhizobiaceae</taxon>
        <taxon>Rhizobium/Agrobacterium group</taxon>
        <taxon>Pseudorhizobium</taxon>
    </lineage>
</organism>
<dbReference type="Proteomes" id="UP001549031">
    <property type="component" value="Unassembled WGS sequence"/>
</dbReference>
<feature type="transmembrane region" description="Helical" evidence="2">
    <location>
        <begin position="33"/>
        <end position="55"/>
    </location>
</feature>
<feature type="compositionally biased region" description="Basic residues" evidence="1">
    <location>
        <begin position="259"/>
        <end position="270"/>
    </location>
</feature>
<feature type="region of interest" description="Disordered" evidence="1">
    <location>
        <begin position="230"/>
        <end position="270"/>
    </location>
</feature>
<keyword evidence="2" id="KW-1133">Transmembrane helix</keyword>
<dbReference type="RefSeq" id="WP_376742066.1">
    <property type="nucleotide sequence ID" value="NZ_JALJRA010000005.1"/>
</dbReference>
<evidence type="ECO:0000256" key="2">
    <source>
        <dbReference type="SAM" id="Phobius"/>
    </source>
</evidence>
<feature type="transmembrane region" description="Helical" evidence="2">
    <location>
        <begin position="7"/>
        <end position="27"/>
    </location>
</feature>
<name>A0ABV2H4M7_9HYPH</name>
<dbReference type="EMBL" id="JBEPLJ010000005">
    <property type="protein sequence ID" value="MET3585491.1"/>
    <property type="molecule type" value="Genomic_DNA"/>
</dbReference>
<evidence type="ECO:0000313" key="4">
    <source>
        <dbReference type="Proteomes" id="UP001549031"/>
    </source>
</evidence>